<evidence type="ECO:0000259" key="1">
    <source>
        <dbReference type="PROSITE" id="PS51819"/>
    </source>
</evidence>
<dbReference type="AlphaFoldDB" id="A0A3A4K7Z3"/>
<gene>
    <name evidence="2" type="ORF">D5S18_30755</name>
</gene>
<accession>A0A3A4K7Z3</accession>
<protein>
    <submittedName>
        <fullName evidence="2">Glyoxalase</fullName>
    </submittedName>
</protein>
<dbReference type="OrthoDB" id="4565236at2"/>
<dbReference type="SUPFAM" id="SSF54593">
    <property type="entry name" value="Glyoxalase/Bleomycin resistance protein/Dihydroxybiphenyl dioxygenase"/>
    <property type="match status" value="1"/>
</dbReference>
<sequence>MNTGLRTILFPVTDLAESKGVFTALAGHEPIADTPYYVGFEIAGQHLGLVPDGAREQGMKGPVGYWHVEGIAERIDELVAAGATVQNQPREVGGGRLVATLLDADGNQIGLLEDTAG</sequence>
<name>A0A3A4K7Z3_9NOCA</name>
<organism evidence="2 3">
    <name type="scientific">Nocardia panacis</name>
    <dbReference type="NCBI Taxonomy" id="2340916"/>
    <lineage>
        <taxon>Bacteria</taxon>
        <taxon>Bacillati</taxon>
        <taxon>Actinomycetota</taxon>
        <taxon>Actinomycetes</taxon>
        <taxon>Mycobacteriales</taxon>
        <taxon>Nocardiaceae</taxon>
        <taxon>Nocardia</taxon>
    </lineage>
</organism>
<dbReference type="Proteomes" id="UP000266677">
    <property type="component" value="Unassembled WGS sequence"/>
</dbReference>
<dbReference type="Pfam" id="PF00903">
    <property type="entry name" value="Glyoxalase"/>
    <property type="match status" value="1"/>
</dbReference>
<reference evidence="2 3" key="1">
    <citation type="submission" date="2018-09" db="EMBL/GenBank/DDBJ databases">
        <title>YIM PH21274 draft genome.</title>
        <authorList>
            <person name="Miao C."/>
        </authorList>
    </citation>
    <scope>NUCLEOTIDE SEQUENCE [LARGE SCALE GENOMIC DNA]</scope>
    <source>
        <strain evidence="2 3">YIM PH 21724</strain>
    </source>
</reference>
<dbReference type="PROSITE" id="PS51819">
    <property type="entry name" value="VOC"/>
    <property type="match status" value="1"/>
</dbReference>
<dbReference type="RefSeq" id="WP_120044640.1">
    <property type="nucleotide sequence ID" value="NZ_QZFU01000045.1"/>
</dbReference>
<feature type="domain" description="VOC" evidence="1">
    <location>
        <begin position="4"/>
        <end position="114"/>
    </location>
</feature>
<dbReference type="InterPro" id="IPR037523">
    <property type="entry name" value="VOC_core"/>
</dbReference>
<evidence type="ECO:0000313" key="2">
    <source>
        <dbReference type="EMBL" id="RJO69057.1"/>
    </source>
</evidence>
<dbReference type="InterPro" id="IPR029068">
    <property type="entry name" value="Glyas_Bleomycin-R_OHBP_Dase"/>
</dbReference>
<dbReference type="InterPro" id="IPR004360">
    <property type="entry name" value="Glyas_Fos-R_dOase_dom"/>
</dbReference>
<keyword evidence="3" id="KW-1185">Reference proteome</keyword>
<comment type="caution">
    <text evidence="2">The sequence shown here is derived from an EMBL/GenBank/DDBJ whole genome shotgun (WGS) entry which is preliminary data.</text>
</comment>
<proteinExistence type="predicted"/>
<evidence type="ECO:0000313" key="3">
    <source>
        <dbReference type="Proteomes" id="UP000266677"/>
    </source>
</evidence>
<dbReference type="EMBL" id="QZFU01000045">
    <property type="protein sequence ID" value="RJO69057.1"/>
    <property type="molecule type" value="Genomic_DNA"/>
</dbReference>
<dbReference type="Gene3D" id="3.10.180.10">
    <property type="entry name" value="2,3-Dihydroxybiphenyl 1,2-Dioxygenase, domain 1"/>
    <property type="match status" value="1"/>
</dbReference>